<comment type="caution">
    <text evidence="1">The sequence shown here is derived from an EMBL/GenBank/DDBJ whole genome shotgun (WGS) entry which is preliminary data.</text>
</comment>
<accession>A0A8H7KBG3</accession>
<gene>
    <name evidence="1" type="ORF">IM811_005682</name>
</gene>
<proteinExistence type="predicted"/>
<sequence>MASITRQPICSAGFAPPYQQLLCRFSHITPIRQNEYIIGRKSPPQVLYGHSGCTNGSVATMYVIPQSGFTVVALSNAADAGDASNSTVQILLQAIYDLGPEVDLILSLKESREMKLKQHEDMINDWEKHRDVGKYNCKAEELVGTYHGLGASIIDIKESNKSDSGLAVVFGSQNASRCELDKFNQDSLSFLPIDHKEVLERAMIDWDCWTVGVFRFVREDETQPDSPVVGLRWKWDQYEDSTLWVKQGFRPQYGGSSNQ</sequence>
<dbReference type="SUPFAM" id="SSF56601">
    <property type="entry name" value="beta-lactamase/transpeptidase-like"/>
    <property type="match status" value="1"/>
</dbReference>
<reference evidence="1" key="1">
    <citation type="submission" date="2020-10" db="EMBL/GenBank/DDBJ databases">
        <title>High-Quality Genome Resource of Clonostachys rosea strain S41 by Oxford Nanopore Long-Read Sequencing.</title>
        <authorList>
            <person name="Wang H."/>
        </authorList>
    </citation>
    <scope>NUCLEOTIDE SEQUENCE</scope>
    <source>
        <strain evidence="1">S41</strain>
    </source>
</reference>
<name>A0A8H7KBG3_BIOOC</name>
<dbReference type="InterPro" id="IPR012338">
    <property type="entry name" value="Beta-lactam/transpept-like"/>
</dbReference>
<organism evidence="1 2">
    <name type="scientific">Bionectria ochroleuca</name>
    <name type="common">Gliocladium roseum</name>
    <dbReference type="NCBI Taxonomy" id="29856"/>
    <lineage>
        <taxon>Eukaryota</taxon>
        <taxon>Fungi</taxon>
        <taxon>Dikarya</taxon>
        <taxon>Ascomycota</taxon>
        <taxon>Pezizomycotina</taxon>
        <taxon>Sordariomycetes</taxon>
        <taxon>Hypocreomycetidae</taxon>
        <taxon>Hypocreales</taxon>
        <taxon>Bionectriaceae</taxon>
        <taxon>Clonostachys</taxon>
    </lineage>
</organism>
<protein>
    <recommendedName>
        <fullName evidence="3">Beta-lactamase-related domain-containing protein</fullName>
    </recommendedName>
</protein>
<dbReference type="EMBL" id="JADCTT010000015">
    <property type="protein sequence ID" value="KAF9744102.1"/>
    <property type="molecule type" value="Genomic_DNA"/>
</dbReference>
<evidence type="ECO:0000313" key="2">
    <source>
        <dbReference type="Proteomes" id="UP000616885"/>
    </source>
</evidence>
<dbReference type="Proteomes" id="UP000616885">
    <property type="component" value="Unassembled WGS sequence"/>
</dbReference>
<dbReference type="AlphaFoldDB" id="A0A8H7KBG3"/>
<evidence type="ECO:0000313" key="1">
    <source>
        <dbReference type="EMBL" id="KAF9744102.1"/>
    </source>
</evidence>
<evidence type="ECO:0008006" key="3">
    <source>
        <dbReference type="Google" id="ProtNLM"/>
    </source>
</evidence>